<keyword evidence="3" id="KW-1185">Reference proteome</keyword>
<dbReference type="InterPro" id="IPR018154">
    <property type="entry name" value="TLV/ENV_coat_polyprotein"/>
</dbReference>
<sequence length="101" mass="11756">MAKLRGGILQRKRERETQHSWFETWFNQSPWITTLVSTLVGPLIILLLILTFGPCILNRIISLVKNRIETVQFIILRKYTSLTEQDEEQSNTELENVALLS</sequence>
<dbReference type="PANTHER" id="PTHR10424">
    <property type="entry name" value="VIRAL ENVELOPE PROTEIN"/>
    <property type="match status" value="1"/>
</dbReference>
<keyword evidence="1" id="KW-0472">Membrane</keyword>
<dbReference type="PANTHER" id="PTHR10424:SF82">
    <property type="entry name" value="ENVELOPE GLYCOPROTEIN-RELATED"/>
    <property type="match status" value="1"/>
</dbReference>
<keyword evidence="1" id="KW-1133">Transmembrane helix</keyword>
<reference evidence="2 3" key="1">
    <citation type="submission" date="2019-09" db="EMBL/GenBank/DDBJ databases">
        <title>Bird 10,000 Genomes (B10K) Project - Family phase.</title>
        <authorList>
            <person name="Zhang G."/>
        </authorList>
    </citation>
    <scope>NUCLEOTIDE SEQUENCE [LARGE SCALE GENOMIC DNA]</scope>
    <source>
        <strain evidence="2">B10K-DU-001-46</strain>
        <tissue evidence="2">Muscle</tissue>
    </source>
</reference>
<keyword evidence="1" id="KW-0812">Transmembrane</keyword>
<name>A0A7L0MEL6_9PSIT</name>
<dbReference type="Pfam" id="PF00429">
    <property type="entry name" value="TLV_coat"/>
    <property type="match status" value="1"/>
</dbReference>
<dbReference type="Proteomes" id="UP000531168">
    <property type="component" value="Unassembled WGS sequence"/>
</dbReference>
<proteinExistence type="predicted"/>
<dbReference type="AlphaFoldDB" id="A0A7L0MEL6"/>
<accession>A0A7L0MEL6</accession>
<evidence type="ECO:0000313" key="2">
    <source>
        <dbReference type="EMBL" id="NXK79537.1"/>
    </source>
</evidence>
<dbReference type="EMBL" id="VXAR01009212">
    <property type="protein sequence ID" value="NXK79537.1"/>
    <property type="molecule type" value="Genomic_DNA"/>
</dbReference>
<feature type="non-terminal residue" evidence="2">
    <location>
        <position position="101"/>
    </location>
</feature>
<comment type="caution">
    <text evidence="2">The sequence shown here is derived from an EMBL/GenBank/DDBJ whole genome shotgun (WGS) entry which is preliminary data.</text>
</comment>
<organism evidence="2 3">
    <name type="scientific">Amazona guildingii</name>
    <dbReference type="NCBI Taxonomy" id="175529"/>
    <lineage>
        <taxon>Eukaryota</taxon>
        <taxon>Metazoa</taxon>
        <taxon>Chordata</taxon>
        <taxon>Craniata</taxon>
        <taxon>Vertebrata</taxon>
        <taxon>Euteleostomi</taxon>
        <taxon>Archelosauria</taxon>
        <taxon>Archosauria</taxon>
        <taxon>Dinosauria</taxon>
        <taxon>Saurischia</taxon>
        <taxon>Theropoda</taxon>
        <taxon>Coelurosauria</taxon>
        <taxon>Aves</taxon>
        <taxon>Neognathae</taxon>
        <taxon>Neoaves</taxon>
        <taxon>Telluraves</taxon>
        <taxon>Australaves</taxon>
        <taxon>Psittaciformes</taxon>
        <taxon>Psittacidae</taxon>
        <taxon>Amazona</taxon>
    </lineage>
</organism>
<evidence type="ECO:0000256" key="1">
    <source>
        <dbReference type="SAM" id="Phobius"/>
    </source>
</evidence>
<protein>
    <submittedName>
        <fullName evidence="2">ENV1 protein</fullName>
    </submittedName>
</protein>
<feature type="non-terminal residue" evidence="2">
    <location>
        <position position="1"/>
    </location>
</feature>
<evidence type="ECO:0000313" key="3">
    <source>
        <dbReference type="Proteomes" id="UP000531168"/>
    </source>
</evidence>
<feature type="transmembrane region" description="Helical" evidence="1">
    <location>
        <begin position="31"/>
        <end position="57"/>
    </location>
</feature>
<gene>
    <name evidence="2" type="primary">Env1_0</name>
    <name evidence="2" type="ORF">AMAGUI_R15844</name>
</gene>